<organism evidence="3 4">
    <name type="scientific">Microcella putealis</name>
    <dbReference type="NCBI Taxonomy" id="337005"/>
    <lineage>
        <taxon>Bacteria</taxon>
        <taxon>Bacillati</taxon>
        <taxon>Actinomycetota</taxon>
        <taxon>Actinomycetes</taxon>
        <taxon>Micrococcales</taxon>
        <taxon>Microbacteriaceae</taxon>
        <taxon>Microcella</taxon>
    </lineage>
</organism>
<feature type="signal peptide" evidence="1">
    <location>
        <begin position="1"/>
        <end position="25"/>
    </location>
</feature>
<dbReference type="Gene3D" id="2.30.180.10">
    <property type="entry name" value="FAS1 domain"/>
    <property type="match status" value="1"/>
</dbReference>
<dbReference type="PROSITE" id="PS50213">
    <property type="entry name" value="FAS1"/>
    <property type="match status" value="1"/>
</dbReference>
<evidence type="ECO:0000313" key="4">
    <source>
        <dbReference type="Proteomes" id="UP000293519"/>
    </source>
</evidence>
<feature type="chain" id="PRO_5021013150" evidence="1">
    <location>
        <begin position="26"/>
        <end position="189"/>
    </location>
</feature>
<accession>A0A4Q7LKS8</accession>
<dbReference type="GO" id="GO:0005615">
    <property type="term" value="C:extracellular space"/>
    <property type="evidence" value="ECO:0007669"/>
    <property type="project" value="TreeGrafter"/>
</dbReference>
<gene>
    <name evidence="3" type="ORF">EV141_2185</name>
</gene>
<feature type="domain" description="FAS1" evidence="2">
    <location>
        <begin position="42"/>
        <end position="187"/>
    </location>
</feature>
<proteinExistence type="predicted"/>
<dbReference type="InterPro" id="IPR036378">
    <property type="entry name" value="FAS1_dom_sf"/>
</dbReference>
<dbReference type="InterPro" id="IPR050904">
    <property type="entry name" value="Adhesion/Biosynth-related"/>
</dbReference>
<keyword evidence="4" id="KW-1185">Reference proteome</keyword>
<dbReference type="SUPFAM" id="SSF82153">
    <property type="entry name" value="FAS1 domain"/>
    <property type="match status" value="1"/>
</dbReference>
<dbReference type="Pfam" id="PF02469">
    <property type="entry name" value="Fasciclin"/>
    <property type="match status" value="1"/>
</dbReference>
<dbReference type="RefSeq" id="WP_130485968.1">
    <property type="nucleotide sequence ID" value="NZ_SGWW01000004.1"/>
</dbReference>
<evidence type="ECO:0000313" key="3">
    <source>
        <dbReference type="EMBL" id="RZS55195.1"/>
    </source>
</evidence>
<comment type="caution">
    <text evidence="3">The sequence shown here is derived from an EMBL/GenBank/DDBJ whole genome shotgun (WGS) entry which is preliminary data.</text>
</comment>
<reference evidence="3 4" key="1">
    <citation type="journal article" date="2015" name="Stand. Genomic Sci.">
        <title>Genomic Encyclopedia of Bacterial and Archaeal Type Strains, Phase III: the genomes of soil and plant-associated and newly described type strains.</title>
        <authorList>
            <person name="Whitman W.B."/>
            <person name="Woyke T."/>
            <person name="Klenk H.P."/>
            <person name="Zhou Y."/>
            <person name="Lilburn T.G."/>
            <person name="Beck B.J."/>
            <person name="De Vos P."/>
            <person name="Vandamme P."/>
            <person name="Eisen J.A."/>
            <person name="Garrity G."/>
            <person name="Hugenholtz P."/>
            <person name="Kyrpides N.C."/>
        </authorList>
    </citation>
    <scope>NUCLEOTIDE SEQUENCE [LARGE SCALE GENOMIC DNA]</scope>
    <source>
        <strain evidence="3 4">CV2</strain>
    </source>
</reference>
<protein>
    <submittedName>
        <fullName evidence="3">Putative surface protein with fasciclin (FAS1) repeats</fullName>
    </submittedName>
</protein>
<dbReference type="PANTHER" id="PTHR10900">
    <property type="entry name" value="PERIOSTIN-RELATED"/>
    <property type="match status" value="1"/>
</dbReference>
<evidence type="ECO:0000259" key="2">
    <source>
        <dbReference type="PROSITE" id="PS50213"/>
    </source>
</evidence>
<sequence>MKKQFALAGIAAAALALGTVSPAVADGHDGPGTIVDVAVGASGGIGAFDDNGNDYDILVSAVVALELVDALAAADADLTVFAPNDEAFMRLATDLTGERPASEEEAFGIVAGVEGVTDIVLYHVVPGAATFTQAVQAKTLTTLTGETIRVQGVNLRDGGELADPKIVRKASDIVASNGIIHTIDRVLLP</sequence>
<dbReference type="SMART" id="SM00554">
    <property type="entry name" value="FAS1"/>
    <property type="match status" value="1"/>
</dbReference>
<dbReference type="InterPro" id="IPR000782">
    <property type="entry name" value="FAS1_domain"/>
</dbReference>
<dbReference type="EMBL" id="SGWW01000004">
    <property type="protein sequence ID" value="RZS55195.1"/>
    <property type="molecule type" value="Genomic_DNA"/>
</dbReference>
<dbReference type="OrthoDB" id="3370067at2"/>
<dbReference type="Proteomes" id="UP000293519">
    <property type="component" value="Unassembled WGS sequence"/>
</dbReference>
<evidence type="ECO:0000256" key="1">
    <source>
        <dbReference type="SAM" id="SignalP"/>
    </source>
</evidence>
<dbReference type="AlphaFoldDB" id="A0A4Q7LKS8"/>
<dbReference type="PANTHER" id="PTHR10900:SF77">
    <property type="entry name" value="FI19380P1"/>
    <property type="match status" value="1"/>
</dbReference>
<name>A0A4Q7LKS8_9MICO</name>
<keyword evidence="1" id="KW-0732">Signal</keyword>